<dbReference type="OrthoDB" id="8812902at2"/>
<comment type="caution">
    <text evidence="1">The sequence shown here is derived from an EMBL/GenBank/DDBJ whole genome shotgun (WGS) entry which is preliminary data.</text>
</comment>
<dbReference type="EMBL" id="JXYQ01000089">
    <property type="protein sequence ID" value="KJA08908.1"/>
    <property type="molecule type" value="Genomic_DNA"/>
</dbReference>
<reference evidence="1 2" key="1">
    <citation type="submission" date="2014-12" db="EMBL/GenBank/DDBJ databases">
        <title>Isolation of bacteria from lake water.</title>
        <authorList>
            <person name="Sheng K.-Y."/>
            <person name="Chin P.-S."/>
            <person name="Chan K.-G."/>
            <person name="Tan G.S."/>
        </authorList>
    </citation>
    <scope>NUCLEOTIDE SEQUENCE [LARGE SCALE GENOMIC DNA]</scope>
    <source>
        <strain evidence="1 2">KY4</strain>
    </source>
</reference>
<evidence type="ECO:0000313" key="1">
    <source>
        <dbReference type="EMBL" id="KJA08908.1"/>
    </source>
</evidence>
<keyword evidence="2" id="KW-1185">Reference proteome</keyword>
<dbReference type="PATRIC" id="fig|80878.5.peg.4094"/>
<dbReference type="AlphaFoldDB" id="A0A0D7K6X0"/>
<sequence>MRQEFVRGQRRYILSLDVDLFEACVINRHWYGENSRRHGRRQELFKDLAVAQRRFGEVQAYLLKSGYSLPNS</sequence>
<gene>
    <name evidence="1" type="ORF">RP29_19295</name>
</gene>
<evidence type="ECO:0000313" key="2">
    <source>
        <dbReference type="Proteomes" id="UP000032566"/>
    </source>
</evidence>
<name>A0A0D7K6X0_9BURK</name>
<dbReference type="Proteomes" id="UP000032566">
    <property type="component" value="Unassembled WGS sequence"/>
</dbReference>
<dbReference type="STRING" id="80878.RP29_19295"/>
<dbReference type="RefSeq" id="WP_044402650.1">
    <property type="nucleotide sequence ID" value="NZ_JXYQ01000089.1"/>
</dbReference>
<proteinExistence type="predicted"/>
<organism evidence="1 2">
    <name type="scientific">Acidovorax temperans</name>
    <dbReference type="NCBI Taxonomy" id="80878"/>
    <lineage>
        <taxon>Bacteria</taxon>
        <taxon>Pseudomonadati</taxon>
        <taxon>Pseudomonadota</taxon>
        <taxon>Betaproteobacteria</taxon>
        <taxon>Burkholderiales</taxon>
        <taxon>Comamonadaceae</taxon>
        <taxon>Acidovorax</taxon>
    </lineage>
</organism>
<protein>
    <submittedName>
        <fullName evidence="1">Uncharacterized protein</fullName>
    </submittedName>
</protein>
<accession>A0A0D7K6X0</accession>